<proteinExistence type="predicted"/>
<dbReference type="PRINTS" id="PR00320">
    <property type="entry name" value="GPROTEINBRPT"/>
</dbReference>
<dbReference type="PROSITE" id="PS50294">
    <property type="entry name" value="WD_REPEATS_REGION"/>
    <property type="match status" value="1"/>
</dbReference>
<dbReference type="InterPro" id="IPR036322">
    <property type="entry name" value="WD40_repeat_dom_sf"/>
</dbReference>
<dbReference type="OrthoDB" id="256303at2759"/>
<dbReference type="SMART" id="SM00320">
    <property type="entry name" value="WD40"/>
    <property type="match status" value="4"/>
</dbReference>
<dbReference type="SUPFAM" id="SSF50978">
    <property type="entry name" value="WD40 repeat-like"/>
    <property type="match status" value="1"/>
</dbReference>
<organism evidence="4 5">
    <name type="scientific">Vitrella brassicaformis (strain CCMP3155)</name>
    <dbReference type="NCBI Taxonomy" id="1169540"/>
    <lineage>
        <taxon>Eukaryota</taxon>
        <taxon>Sar</taxon>
        <taxon>Alveolata</taxon>
        <taxon>Colpodellida</taxon>
        <taxon>Vitrellaceae</taxon>
        <taxon>Vitrella</taxon>
    </lineage>
</organism>
<gene>
    <name evidence="4" type="ORF">Vbra_5284</name>
</gene>
<dbReference type="AlphaFoldDB" id="A0A0G4ENR0"/>
<feature type="repeat" description="WD" evidence="3">
    <location>
        <begin position="30"/>
        <end position="64"/>
    </location>
</feature>
<feature type="repeat" description="WD" evidence="3">
    <location>
        <begin position="265"/>
        <end position="299"/>
    </location>
</feature>
<dbReference type="InterPro" id="IPR015943">
    <property type="entry name" value="WD40/YVTN_repeat-like_dom_sf"/>
</dbReference>
<keyword evidence="2" id="KW-0677">Repeat</keyword>
<accession>A0A0G4ENR0</accession>
<evidence type="ECO:0000256" key="3">
    <source>
        <dbReference type="PROSITE-ProRule" id="PRU00221"/>
    </source>
</evidence>
<dbReference type="OMA" id="EAMDQSI"/>
<dbReference type="PROSITE" id="PS50082">
    <property type="entry name" value="WD_REPEATS_2"/>
    <property type="match status" value="3"/>
</dbReference>
<evidence type="ECO:0000313" key="4">
    <source>
        <dbReference type="EMBL" id="CEL98498.1"/>
    </source>
</evidence>
<dbReference type="InParanoid" id="A0A0G4ENR0"/>
<protein>
    <recommendedName>
        <fullName evidence="6">Anaphase-promoting complex subunit 4 WD40 domain-containing protein</fullName>
    </recommendedName>
</protein>
<name>A0A0G4ENR0_VITBC</name>
<reference evidence="4 5" key="1">
    <citation type="submission" date="2014-11" db="EMBL/GenBank/DDBJ databases">
        <authorList>
            <person name="Zhu J."/>
            <person name="Qi W."/>
            <person name="Song R."/>
        </authorList>
    </citation>
    <scope>NUCLEOTIDE SEQUENCE [LARGE SCALE GENOMIC DNA]</scope>
</reference>
<evidence type="ECO:0000313" key="5">
    <source>
        <dbReference type="Proteomes" id="UP000041254"/>
    </source>
</evidence>
<dbReference type="InterPro" id="IPR019775">
    <property type="entry name" value="WD40_repeat_CS"/>
</dbReference>
<dbReference type="STRING" id="1169540.A0A0G4ENR0"/>
<evidence type="ECO:0000256" key="1">
    <source>
        <dbReference type="ARBA" id="ARBA00022574"/>
    </source>
</evidence>
<feature type="repeat" description="WD" evidence="3">
    <location>
        <begin position="118"/>
        <end position="159"/>
    </location>
</feature>
<evidence type="ECO:0000256" key="2">
    <source>
        <dbReference type="ARBA" id="ARBA00022737"/>
    </source>
</evidence>
<dbReference type="Proteomes" id="UP000041254">
    <property type="component" value="Unassembled WGS sequence"/>
</dbReference>
<keyword evidence="5" id="KW-1185">Reference proteome</keyword>
<sequence>MFGGGLGGASAVNYNTNGDYEVPQCPTDGISEVAWAKGRNILACASWDKSVRIWEVTAQQTFGAAGGYTAAPKVSYNHESPALTCEFSHDMQYLWSAGCDKKIKVCNLGAAGNPTQDCGTHDAPIRHIKWCQELNMLISGGWDRTLKFWDFRQGQQATTLQLPERCYAMDLKYPVLVVGTADLHVLIYNLQNIQQTGAPVKTVTSNLKMQTRCVSIFTDKTGWATGSVEGRVYIAYIDESQSGKSFAFKCHRVDRGHNESDIYPVNSIDFHPQFGTFATTGSDGTFVFWDKDNKQRLKQFKPVNIAIPCARFNYDGSIFAYACSYDWHKGHDGALSTNPNKILLHRVTEDEIKNKKPQGGGGRR</sequence>
<dbReference type="InterPro" id="IPR020472">
    <property type="entry name" value="WD40_PAC1"/>
</dbReference>
<dbReference type="Gene3D" id="2.130.10.10">
    <property type="entry name" value="YVTN repeat-like/Quinoprotein amine dehydrogenase"/>
    <property type="match status" value="1"/>
</dbReference>
<dbReference type="PhylomeDB" id="A0A0G4ENR0"/>
<evidence type="ECO:0008006" key="6">
    <source>
        <dbReference type="Google" id="ProtNLM"/>
    </source>
</evidence>
<dbReference type="Pfam" id="PF00400">
    <property type="entry name" value="WD40"/>
    <property type="match status" value="3"/>
</dbReference>
<dbReference type="PROSITE" id="PS00678">
    <property type="entry name" value="WD_REPEATS_1"/>
    <property type="match status" value="1"/>
</dbReference>
<dbReference type="VEuPathDB" id="CryptoDB:Vbra_5284"/>
<dbReference type="EMBL" id="CDMY01000271">
    <property type="protein sequence ID" value="CEL98498.1"/>
    <property type="molecule type" value="Genomic_DNA"/>
</dbReference>
<dbReference type="PANTHER" id="PTHR10971">
    <property type="entry name" value="MRNA EXPORT FACTOR AND BUB3"/>
    <property type="match status" value="1"/>
</dbReference>
<dbReference type="InterPro" id="IPR001680">
    <property type="entry name" value="WD40_rpt"/>
</dbReference>
<keyword evidence="1 3" id="KW-0853">WD repeat</keyword>